<evidence type="ECO:0000313" key="3">
    <source>
        <dbReference type="EMBL" id="PFX20363.1"/>
    </source>
</evidence>
<evidence type="ECO:0000313" key="4">
    <source>
        <dbReference type="Proteomes" id="UP000225706"/>
    </source>
</evidence>
<dbReference type="PANTHER" id="PTHR34072:SF52">
    <property type="entry name" value="RIBONUCLEASE H"/>
    <property type="match status" value="1"/>
</dbReference>
<dbReference type="STRING" id="50429.A0A2B4RUA3"/>
<evidence type="ECO:0000256" key="1">
    <source>
        <dbReference type="SAM" id="MobiDB-lite"/>
    </source>
</evidence>
<keyword evidence="4" id="KW-1185">Reference proteome</keyword>
<evidence type="ECO:0000259" key="2">
    <source>
        <dbReference type="Pfam" id="PF17919"/>
    </source>
</evidence>
<dbReference type="AlphaFoldDB" id="A0A2B4RUA3"/>
<dbReference type="InterPro" id="IPR043502">
    <property type="entry name" value="DNA/RNA_pol_sf"/>
</dbReference>
<dbReference type="InterPro" id="IPR041577">
    <property type="entry name" value="RT_RNaseH_2"/>
</dbReference>
<feature type="region of interest" description="Disordered" evidence="1">
    <location>
        <begin position="416"/>
        <end position="449"/>
    </location>
</feature>
<accession>A0A2B4RUA3</accession>
<protein>
    <recommendedName>
        <fullName evidence="2">Reverse transcriptase/retrotransposon-derived protein RNase H-like domain-containing protein</fullName>
    </recommendedName>
</protein>
<reference evidence="4" key="1">
    <citation type="journal article" date="2017" name="bioRxiv">
        <title>Comparative analysis of the genomes of Stylophora pistillata and Acropora digitifera provides evidence for extensive differences between species of corals.</title>
        <authorList>
            <person name="Voolstra C.R."/>
            <person name="Li Y."/>
            <person name="Liew Y.J."/>
            <person name="Baumgarten S."/>
            <person name="Zoccola D."/>
            <person name="Flot J.-F."/>
            <person name="Tambutte S."/>
            <person name="Allemand D."/>
            <person name="Aranda M."/>
        </authorList>
    </citation>
    <scope>NUCLEOTIDE SEQUENCE [LARGE SCALE GENOMIC DNA]</scope>
</reference>
<feature type="region of interest" description="Disordered" evidence="1">
    <location>
        <begin position="293"/>
        <end position="318"/>
    </location>
</feature>
<name>A0A2B4RUA3_STYPI</name>
<feature type="region of interest" description="Disordered" evidence="1">
    <location>
        <begin position="218"/>
        <end position="238"/>
    </location>
</feature>
<proteinExistence type="predicted"/>
<comment type="caution">
    <text evidence="3">The sequence shown here is derived from an EMBL/GenBank/DDBJ whole genome shotgun (WGS) entry which is preliminary data.</text>
</comment>
<dbReference type="OrthoDB" id="5990379at2759"/>
<dbReference type="PANTHER" id="PTHR34072">
    <property type="entry name" value="ENZYMATIC POLYPROTEIN-RELATED"/>
    <property type="match status" value="1"/>
</dbReference>
<dbReference type="SUPFAM" id="SSF56672">
    <property type="entry name" value="DNA/RNA polymerases"/>
    <property type="match status" value="1"/>
</dbReference>
<feature type="compositionally biased region" description="Polar residues" evidence="1">
    <location>
        <begin position="605"/>
        <end position="622"/>
    </location>
</feature>
<feature type="region of interest" description="Disordered" evidence="1">
    <location>
        <begin position="561"/>
        <end position="639"/>
    </location>
</feature>
<organism evidence="3 4">
    <name type="scientific">Stylophora pistillata</name>
    <name type="common">Smooth cauliflower coral</name>
    <dbReference type="NCBI Taxonomy" id="50429"/>
    <lineage>
        <taxon>Eukaryota</taxon>
        <taxon>Metazoa</taxon>
        <taxon>Cnidaria</taxon>
        <taxon>Anthozoa</taxon>
        <taxon>Hexacorallia</taxon>
        <taxon>Scleractinia</taxon>
        <taxon>Astrocoeniina</taxon>
        <taxon>Pocilloporidae</taxon>
        <taxon>Stylophora</taxon>
    </lineage>
</organism>
<sequence length="639" mass="70945">MPTKQRVTAAIPTPCFGPAQQASNLRTTLRTPGLTDEELMKQVNELASQQDERTTKLATEHQKRAKVNACDAFREGGEQRARNPGSDESQQILYETRQMKSEINALTESEMPFVGLVELNFRLPSYKHDLKVPFLVTEQHLDSLLIGFNIIEEIIRDNNGEVALSQAVVSSFPDLDSQTAPVFVNFIKNLNQEELCFVRTSERDTTIPPKQSQRATCRANTGPVRRPTPVLFEPDETSPWPNGLEFSKTLLTVKKGKSSQVDIDITNNTIHGIVLRGRTLLGRLQLVQSVTPVEVKTKEPDSSASNSQPKGVQVSGITEPIQTVDKGLGGIPMENPSHIRDIDLEGLTPGQKEMAVKLLTEETDSFAKDDNDVGCIPDLELDLVLEDQTPVQKNFLAVPKPLYPQRSAKPIYDLVMTPSRSPQQVQLDEPRKDRSNNGQLPTKHPPDWTDIHQSALRTLIDSITSAPVMAYPDFQKPFVLHTNASKDGLGGVLYQYQDDILRVTQRRERRIGNYKRNTACQIPVPQAEDLEDGTCSNDEYTITPGNPYHGRTVEGAVTEELAKSSVKEKQPKPTQSEDAISDNAHRGKVISDRTVLGETKESGLENGNGQDPLTQDNNSSPDSPELNLGLNDRDTHQQF</sequence>
<gene>
    <name evidence="3" type="ORF">AWC38_SpisGene15194</name>
</gene>
<dbReference type="Proteomes" id="UP000225706">
    <property type="component" value="Unassembled WGS sequence"/>
</dbReference>
<feature type="compositionally biased region" description="Basic and acidic residues" evidence="1">
    <location>
        <begin position="561"/>
        <end position="571"/>
    </location>
</feature>
<dbReference type="Pfam" id="PF17919">
    <property type="entry name" value="RT_RNaseH_2"/>
    <property type="match status" value="1"/>
</dbReference>
<dbReference type="EMBL" id="LSMT01000320">
    <property type="protein sequence ID" value="PFX20363.1"/>
    <property type="molecule type" value="Genomic_DNA"/>
</dbReference>
<feature type="domain" description="Reverse transcriptase/retrotransposon-derived protein RNase H-like" evidence="2">
    <location>
        <begin position="448"/>
        <end position="499"/>
    </location>
</feature>